<dbReference type="Pfam" id="PF14467">
    <property type="entry name" value="DUF4426"/>
    <property type="match status" value="1"/>
</dbReference>
<keyword evidence="4" id="KW-1185">Reference proteome</keyword>
<keyword evidence="1" id="KW-0732">Signal</keyword>
<protein>
    <submittedName>
        <fullName evidence="3">DUF4426 domain-containing protein</fullName>
    </submittedName>
</protein>
<accession>A0ABV6BBA9</accession>
<reference evidence="3 4" key="1">
    <citation type="submission" date="2024-09" db="EMBL/GenBank/DDBJ databases">
        <authorList>
            <person name="Sun Q."/>
            <person name="Mori K."/>
        </authorList>
    </citation>
    <scope>NUCLEOTIDE SEQUENCE [LARGE SCALE GENOMIC DNA]</scope>
    <source>
        <strain evidence="3 4">KCTC 23315</strain>
    </source>
</reference>
<feature type="chain" id="PRO_5045258064" evidence="1">
    <location>
        <begin position="25"/>
        <end position="144"/>
    </location>
</feature>
<comment type="caution">
    <text evidence="3">The sequence shown here is derived from an EMBL/GenBank/DDBJ whole genome shotgun (WGS) entry which is preliminary data.</text>
</comment>
<dbReference type="Gene3D" id="2.60.40.3340">
    <property type="entry name" value="Domain of unknown function DUF4426"/>
    <property type="match status" value="1"/>
</dbReference>
<evidence type="ECO:0000313" key="3">
    <source>
        <dbReference type="EMBL" id="MFC0048164.1"/>
    </source>
</evidence>
<dbReference type="InterPro" id="IPR025218">
    <property type="entry name" value="DUF4426"/>
</dbReference>
<feature type="domain" description="DUF4426" evidence="2">
    <location>
        <begin position="27"/>
        <end position="144"/>
    </location>
</feature>
<dbReference type="RefSeq" id="WP_377242093.1">
    <property type="nucleotide sequence ID" value="NZ_JBHLXP010000001.1"/>
</dbReference>
<evidence type="ECO:0000259" key="2">
    <source>
        <dbReference type="Pfam" id="PF14467"/>
    </source>
</evidence>
<dbReference type="Proteomes" id="UP001589813">
    <property type="component" value="Unassembled WGS sequence"/>
</dbReference>
<evidence type="ECO:0000256" key="1">
    <source>
        <dbReference type="SAM" id="SignalP"/>
    </source>
</evidence>
<evidence type="ECO:0000313" key="4">
    <source>
        <dbReference type="Proteomes" id="UP001589813"/>
    </source>
</evidence>
<organism evidence="3 4">
    <name type="scientific">Rheinheimera tilapiae</name>
    <dbReference type="NCBI Taxonomy" id="875043"/>
    <lineage>
        <taxon>Bacteria</taxon>
        <taxon>Pseudomonadati</taxon>
        <taxon>Pseudomonadota</taxon>
        <taxon>Gammaproteobacteria</taxon>
        <taxon>Chromatiales</taxon>
        <taxon>Chromatiaceae</taxon>
        <taxon>Rheinheimera</taxon>
    </lineage>
</organism>
<feature type="signal peptide" evidence="1">
    <location>
        <begin position="1"/>
        <end position="24"/>
    </location>
</feature>
<gene>
    <name evidence="3" type="ORF">ACFFJP_07655</name>
</gene>
<sequence length="144" mass="16220">MKLVTALLYPLFALFLLGSFPSFAEQKQQLGKWDVHYMLMPTTMLDADVAKNYQLSRSRNYQLLNISVLNTADQQAQAVELSGTATNLAGQRQQLSFKPVKEGAALYYLAGVEARSEQKITIELSIRQGNELQVLKFTQDVYPE</sequence>
<name>A0ABV6BBA9_9GAMM</name>
<proteinExistence type="predicted"/>
<dbReference type="EMBL" id="JBHLXP010000001">
    <property type="protein sequence ID" value="MFC0048164.1"/>
    <property type="molecule type" value="Genomic_DNA"/>
</dbReference>